<name>A0ABP7C1H7_9PSEU</name>
<dbReference type="RefSeq" id="WP_346135299.1">
    <property type="nucleotide sequence ID" value="NZ_BAABBE010000031.1"/>
</dbReference>
<proteinExistence type="predicted"/>
<feature type="domain" description="DUF397" evidence="1">
    <location>
        <begin position="4"/>
        <end position="55"/>
    </location>
</feature>
<reference evidence="3" key="1">
    <citation type="journal article" date="2019" name="Int. J. Syst. Evol. Microbiol.">
        <title>The Global Catalogue of Microorganisms (GCM) 10K type strain sequencing project: providing services to taxonomists for standard genome sequencing and annotation.</title>
        <authorList>
            <consortium name="The Broad Institute Genomics Platform"/>
            <consortium name="The Broad Institute Genome Sequencing Center for Infectious Disease"/>
            <person name="Wu L."/>
            <person name="Ma J."/>
        </authorList>
    </citation>
    <scope>NUCLEOTIDE SEQUENCE [LARGE SCALE GENOMIC DNA]</scope>
    <source>
        <strain evidence="3">JCM 17494</strain>
    </source>
</reference>
<dbReference type="Proteomes" id="UP001500711">
    <property type="component" value="Unassembled WGS sequence"/>
</dbReference>
<comment type="caution">
    <text evidence="2">The sequence shown here is derived from an EMBL/GenBank/DDBJ whole genome shotgun (WGS) entry which is preliminary data.</text>
</comment>
<evidence type="ECO:0000313" key="3">
    <source>
        <dbReference type="Proteomes" id="UP001500711"/>
    </source>
</evidence>
<gene>
    <name evidence="2" type="ORF">GCM10022267_74410</name>
</gene>
<sequence>MTTAWRKSSRSSNGTSCVEVAFAGDDVATRDSKNPTGAVLRFTQRSWLVFLGQAKASRFNC</sequence>
<dbReference type="EMBL" id="BAABBE010000031">
    <property type="protein sequence ID" value="GAA3676646.1"/>
    <property type="molecule type" value="Genomic_DNA"/>
</dbReference>
<evidence type="ECO:0000259" key="1">
    <source>
        <dbReference type="Pfam" id="PF04149"/>
    </source>
</evidence>
<protein>
    <recommendedName>
        <fullName evidence="1">DUF397 domain-containing protein</fullName>
    </recommendedName>
</protein>
<keyword evidence="3" id="KW-1185">Reference proteome</keyword>
<dbReference type="Pfam" id="PF04149">
    <property type="entry name" value="DUF397"/>
    <property type="match status" value="1"/>
</dbReference>
<organism evidence="2 3">
    <name type="scientific">Lentzea roselyniae</name>
    <dbReference type="NCBI Taxonomy" id="531940"/>
    <lineage>
        <taxon>Bacteria</taxon>
        <taxon>Bacillati</taxon>
        <taxon>Actinomycetota</taxon>
        <taxon>Actinomycetes</taxon>
        <taxon>Pseudonocardiales</taxon>
        <taxon>Pseudonocardiaceae</taxon>
        <taxon>Lentzea</taxon>
    </lineage>
</organism>
<dbReference type="InterPro" id="IPR007278">
    <property type="entry name" value="DUF397"/>
</dbReference>
<accession>A0ABP7C1H7</accession>
<evidence type="ECO:0000313" key="2">
    <source>
        <dbReference type="EMBL" id="GAA3676646.1"/>
    </source>
</evidence>